<evidence type="ECO:0000256" key="2">
    <source>
        <dbReference type="ARBA" id="ARBA00022737"/>
    </source>
</evidence>
<dbReference type="InterPro" id="IPR015947">
    <property type="entry name" value="PUA-like_sf"/>
</dbReference>
<dbReference type="GO" id="GO:0000209">
    <property type="term" value="P:protein polyubiquitination"/>
    <property type="evidence" value="ECO:0007669"/>
    <property type="project" value="TreeGrafter"/>
</dbReference>
<feature type="repeat" description="WD" evidence="4">
    <location>
        <begin position="677"/>
        <end position="719"/>
    </location>
</feature>
<dbReference type="InterPro" id="IPR019775">
    <property type="entry name" value="WD40_repeat_CS"/>
</dbReference>
<evidence type="ECO:0000256" key="1">
    <source>
        <dbReference type="ARBA" id="ARBA00022574"/>
    </source>
</evidence>
<proteinExistence type="predicted"/>
<dbReference type="InterPro" id="IPR011990">
    <property type="entry name" value="TPR-like_helical_dom_sf"/>
</dbReference>
<dbReference type="SUPFAM" id="SSF88697">
    <property type="entry name" value="PUA domain-like"/>
    <property type="match status" value="1"/>
</dbReference>
<comment type="caution">
    <text evidence="8">The sequence shown here is derived from an EMBL/GenBank/DDBJ whole genome shotgun (WGS) entry which is preliminary data.</text>
</comment>
<dbReference type="SMART" id="SM00184">
    <property type="entry name" value="RING"/>
    <property type="match status" value="1"/>
</dbReference>
<dbReference type="PROSITE" id="PS50089">
    <property type="entry name" value="ZF_RING_2"/>
    <property type="match status" value="1"/>
</dbReference>
<keyword evidence="1 4" id="KW-0853">WD repeat</keyword>
<feature type="compositionally biased region" description="Gly residues" evidence="5">
    <location>
        <begin position="149"/>
        <end position="168"/>
    </location>
</feature>
<feature type="compositionally biased region" description="Low complexity" evidence="5">
    <location>
        <begin position="728"/>
        <end position="745"/>
    </location>
</feature>
<feature type="region of interest" description="Disordered" evidence="5">
    <location>
        <begin position="726"/>
        <end position="803"/>
    </location>
</feature>
<dbReference type="Gene3D" id="2.130.10.10">
    <property type="entry name" value="YVTN repeat-like/Quinoprotein amine dehydrogenase"/>
    <property type="match status" value="1"/>
</dbReference>
<dbReference type="GO" id="GO:0000109">
    <property type="term" value="C:nucleotide-excision repair complex"/>
    <property type="evidence" value="ECO:0007669"/>
    <property type="project" value="TreeGrafter"/>
</dbReference>
<dbReference type="SMART" id="SM00464">
    <property type="entry name" value="LON"/>
    <property type="match status" value="1"/>
</dbReference>
<dbReference type="GO" id="GO:0008270">
    <property type="term" value="F:zinc ion binding"/>
    <property type="evidence" value="ECO:0007669"/>
    <property type="project" value="UniProtKB-KW"/>
</dbReference>
<dbReference type="PANTHER" id="PTHR46202:SF1">
    <property type="entry name" value="DNA EXCISION REPAIR PROTEIN ERCC-8"/>
    <property type="match status" value="1"/>
</dbReference>
<dbReference type="PANTHER" id="PTHR46202">
    <property type="entry name" value="DNA EXCISION REPAIR PROTEIN ERCC-8"/>
    <property type="match status" value="1"/>
</dbReference>
<sequence length="918" mass="98879">MQEEKFEKAVNACSDLLRQSAIAGGTAGEPAAAQRHAVLLLARSAAYSSLSEQLRSVPASQSERRAIFAPDPTQLAALGLKDADAALALLPAGAPDAPEGQLCRGRALSLLERYGEAEAAYTAGLSEQPTHEQLQARLQQLRAALADGQAGGGGAAADGSGPAAGGDSGSREQASGQERRRLEELTDDTDCTLCMRLFYEPVTTPCGHTFCKPCFARALDHSISRCPMCRTVLHTGRELTVTVALKNLLERSFPEEYAARRREEQEAAAAAPAGGAPDAPLPMFVMSLLLPGELMALNIFEPRYRLMVRRCMEGNRRFAMGTVDRQHQICPVACESEILECQPLPDGRFYIEIVGRRRFQPSETWEQDGYRVARPTFIADEPPAEGSEEARRLQEAAAEVEQLADGLLDRLRLLSQSRRGIGELLARLGTKPDRSNAEAFSFWVANLVCSCLAGEGELKRTFLSTRSTLERLDNQRQLLQQLGNSLEFSHSKVIRSVHTGGVFCMDLDPGEQRYLLAGAADASIAVYDTQQPSPAVAQQQQQQAREAAGAEAALTSNAAYLRDSAQVAAARGSAEHTEHAAVLSISKQSPQAHKFSVSAVAWYPVDSGLFVSGGYDNEVKAWDTNTLQVVCHFELAARVHAAAMSACAASHCLVAVGSGDTQVQLCDIVSGAFTHSLAGHRAAVWALAWSPSNEWQLATGGCDGQLRLWDIRRAGPLHIFDQHDTQEARAAGGQAAELQQQQQGEAEIEQGVDQDAWGADAPQPPREQDDQQPASMQQAAEAMQRQRSGGSNSGRRAGVVPTPDGLHWLSAGTDDRVRLWDAATYKHRLVHYPGAFNRASRARQLAVSDDSSTLFHPSGSVVQASGAGAADVWNPAAEELYSGSSDSNIVVWCPAREAVTAERDGWQGRDSDGDDWSD</sequence>
<dbReference type="AlphaFoldDB" id="A0AAD5DTU3"/>
<evidence type="ECO:0000259" key="7">
    <source>
        <dbReference type="PROSITE" id="PS51787"/>
    </source>
</evidence>
<dbReference type="GO" id="GO:0005737">
    <property type="term" value="C:cytoplasm"/>
    <property type="evidence" value="ECO:0007669"/>
    <property type="project" value="UniProtKB-ARBA"/>
</dbReference>
<dbReference type="Pfam" id="PF02190">
    <property type="entry name" value="LON_substr_bdg"/>
    <property type="match status" value="1"/>
</dbReference>
<dbReference type="EMBL" id="JADXDR010000055">
    <property type="protein sequence ID" value="KAI7842161.1"/>
    <property type="molecule type" value="Genomic_DNA"/>
</dbReference>
<dbReference type="GO" id="GO:0006283">
    <property type="term" value="P:transcription-coupled nucleotide-excision repair"/>
    <property type="evidence" value="ECO:0007669"/>
    <property type="project" value="InterPro"/>
</dbReference>
<dbReference type="InterPro" id="IPR036322">
    <property type="entry name" value="WD40_repeat_dom_sf"/>
</dbReference>
<dbReference type="PROSITE" id="PS50294">
    <property type="entry name" value="WD_REPEATS_REGION"/>
    <property type="match status" value="2"/>
</dbReference>
<gene>
    <name evidence="8" type="ORF">COHA_004184</name>
</gene>
<evidence type="ECO:0000256" key="5">
    <source>
        <dbReference type="SAM" id="MobiDB-lite"/>
    </source>
</evidence>
<dbReference type="InterPro" id="IPR013083">
    <property type="entry name" value="Znf_RING/FYVE/PHD"/>
</dbReference>
<keyword evidence="3" id="KW-0863">Zinc-finger</keyword>
<keyword evidence="3" id="KW-0479">Metal-binding</keyword>
<dbReference type="PROSITE" id="PS50082">
    <property type="entry name" value="WD_REPEATS_2"/>
    <property type="match status" value="2"/>
</dbReference>
<accession>A0AAD5DTU3</accession>
<dbReference type="GO" id="GO:0043161">
    <property type="term" value="P:proteasome-mediated ubiquitin-dependent protein catabolic process"/>
    <property type="evidence" value="ECO:0007669"/>
    <property type="project" value="TreeGrafter"/>
</dbReference>
<keyword evidence="3" id="KW-0862">Zinc</keyword>
<dbReference type="InterPro" id="IPR046336">
    <property type="entry name" value="Lon_prtase_N_sf"/>
</dbReference>
<dbReference type="SUPFAM" id="SSF57850">
    <property type="entry name" value="RING/U-box"/>
    <property type="match status" value="1"/>
</dbReference>
<dbReference type="Pfam" id="PF00400">
    <property type="entry name" value="WD40"/>
    <property type="match status" value="2"/>
</dbReference>
<feature type="domain" description="Lon N-terminal" evidence="7">
    <location>
        <begin position="276"/>
        <end position="483"/>
    </location>
</feature>
<dbReference type="Gene3D" id="3.30.40.10">
    <property type="entry name" value="Zinc/RING finger domain, C3HC4 (zinc finger)"/>
    <property type="match status" value="1"/>
</dbReference>
<feature type="repeat" description="WD" evidence="4">
    <location>
        <begin position="590"/>
        <end position="626"/>
    </location>
</feature>
<dbReference type="Pfam" id="PF13923">
    <property type="entry name" value="zf-C3HC4_2"/>
    <property type="match status" value="1"/>
</dbReference>
<feature type="region of interest" description="Disordered" evidence="5">
    <location>
        <begin position="149"/>
        <end position="183"/>
    </location>
</feature>
<evidence type="ECO:0000259" key="6">
    <source>
        <dbReference type="PROSITE" id="PS50089"/>
    </source>
</evidence>
<evidence type="ECO:0000256" key="4">
    <source>
        <dbReference type="PROSITE-ProRule" id="PRU00221"/>
    </source>
</evidence>
<dbReference type="Gene3D" id="1.25.40.10">
    <property type="entry name" value="Tetratricopeptide repeat domain"/>
    <property type="match status" value="1"/>
</dbReference>
<dbReference type="InterPro" id="IPR015943">
    <property type="entry name" value="WD40/YVTN_repeat-like_dom_sf"/>
</dbReference>
<keyword evidence="9" id="KW-1185">Reference proteome</keyword>
<protein>
    <submittedName>
        <fullName evidence="8">Uncharacterized protein</fullName>
    </submittedName>
</protein>
<dbReference type="InterPro" id="IPR042238">
    <property type="entry name" value="Rad28/ERCC8/Ckn1/ATCSA-1"/>
</dbReference>
<dbReference type="GO" id="GO:0031464">
    <property type="term" value="C:Cul4A-RING E3 ubiquitin ligase complex"/>
    <property type="evidence" value="ECO:0007669"/>
    <property type="project" value="TreeGrafter"/>
</dbReference>
<feature type="domain" description="RING-type" evidence="6">
    <location>
        <begin position="191"/>
        <end position="230"/>
    </location>
</feature>
<dbReference type="InterPro" id="IPR001680">
    <property type="entry name" value="WD40_rpt"/>
</dbReference>
<keyword evidence="2" id="KW-0677">Repeat</keyword>
<dbReference type="Gene3D" id="2.30.130.40">
    <property type="entry name" value="LON domain-like"/>
    <property type="match status" value="1"/>
</dbReference>
<reference evidence="8" key="1">
    <citation type="submission" date="2020-11" db="EMBL/GenBank/DDBJ databases">
        <title>Chlorella ohadii genome sequencing and assembly.</title>
        <authorList>
            <person name="Murik O."/>
            <person name="Treves H."/>
            <person name="Kedem I."/>
            <person name="Shotland Y."/>
            <person name="Kaplan A."/>
        </authorList>
    </citation>
    <scope>NUCLEOTIDE SEQUENCE</scope>
    <source>
        <strain evidence="8">1</strain>
    </source>
</reference>
<dbReference type="SUPFAM" id="SSF50978">
    <property type="entry name" value="WD40 repeat-like"/>
    <property type="match status" value="1"/>
</dbReference>
<dbReference type="CDD" id="cd16514">
    <property type="entry name" value="RING-HC_LONFs_rpt2"/>
    <property type="match status" value="1"/>
</dbReference>
<name>A0AAD5DTU3_9CHLO</name>
<dbReference type="Proteomes" id="UP001205105">
    <property type="component" value="Unassembled WGS sequence"/>
</dbReference>
<dbReference type="PROSITE" id="PS00678">
    <property type="entry name" value="WD_REPEATS_1"/>
    <property type="match status" value="1"/>
</dbReference>
<dbReference type="SMART" id="SM00320">
    <property type="entry name" value="WD40"/>
    <property type="match status" value="6"/>
</dbReference>
<dbReference type="SUPFAM" id="SSF48452">
    <property type="entry name" value="TPR-like"/>
    <property type="match status" value="1"/>
</dbReference>
<dbReference type="InterPro" id="IPR003111">
    <property type="entry name" value="Lon_prtase_N"/>
</dbReference>
<organism evidence="8 9">
    <name type="scientific">Chlorella ohadii</name>
    <dbReference type="NCBI Taxonomy" id="2649997"/>
    <lineage>
        <taxon>Eukaryota</taxon>
        <taxon>Viridiplantae</taxon>
        <taxon>Chlorophyta</taxon>
        <taxon>core chlorophytes</taxon>
        <taxon>Trebouxiophyceae</taxon>
        <taxon>Chlorellales</taxon>
        <taxon>Chlorellaceae</taxon>
        <taxon>Chlorella clade</taxon>
        <taxon>Chlorella</taxon>
    </lineage>
</organism>
<dbReference type="PROSITE" id="PS51787">
    <property type="entry name" value="LON_N"/>
    <property type="match status" value="1"/>
</dbReference>
<evidence type="ECO:0000256" key="3">
    <source>
        <dbReference type="PROSITE-ProRule" id="PRU00175"/>
    </source>
</evidence>
<feature type="compositionally biased region" description="Low complexity" evidence="5">
    <location>
        <begin position="771"/>
        <end position="796"/>
    </location>
</feature>
<dbReference type="InterPro" id="IPR001841">
    <property type="entry name" value="Znf_RING"/>
</dbReference>
<evidence type="ECO:0000313" key="9">
    <source>
        <dbReference type="Proteomes" id="UP001205105"/>
    </source>
</evidence>
<evidence type="ECO:0000313" key="8">
    <source>
        <dbReference type="EMBL" id="KAI7842161.1"/>
    </source>
</evidence>